<gene>
    <name evidence="4" type="ORF">C7400_121149</name>
    <name evidence="5" type="ORF">SAMN05216550_1204</name>
</gene>
<evidence type="ECO:0000259" key="3">
    <source>
        <dbReference type="Pfam" id="PF03061"/>
    </source>
</evidence>
<reference evidence="4 7" key="2">
    <citation type="submission" date="2018-05" db="EMBL/GenBank/DDBJ databases">
        <title>Genomic Encyclopedia of Type Strains, Phase IV (KMG-V): Genome sequencing to study the core and pangenomes of soil and plant-associated prokaryotes.</title>
        <authorList>
            <person name="Whitman W."/>
        </authorList>
    </citation>
    <scope>NUCLEOTIDE SEQUENCE [LARGE SCALE GENOMIC DNA]</scope>
    <source>
        <strain evidence="4 7">SIr-6563</strain>
    </source>
</reference>
<evidence type="ECO:0000256" key="1">
    <source>
        <dbReference type="ARBA" id="ARBA00005953"/>
    </source>
</evidence>
<dbReference type="AlphaFoldDB" id="A0A1A5XGH8"/>
<name>A0A1A5XGH8_9BURK</name>
<dbReference type="PANTHER" id="PTHR31793:SF37">
    <property type="entry name" value="ACYL-COA THIOESTER HYDROLASE YBGC"/>
    <property type="match status" value="1"/>
</dbReference>
<dbReference type="FunFam" id="3.10.129.10:FF:000004">
    <property type="entry name" value="Tol-pal system-associated acyl-CoA thioesterase"/>
    <property type="match status" value="1"/>
</dbReference>
<dbReference type="InterPro" id="IPR006683">
    <property type="entry name" value="Thioestr_dom"/>
</dbReference>
<dbReference type="CDD" id="cd00586">
    <property type="entry name" value="4HBT"/>
    <property type="match status" value="1"/>
</dbReference>
<evidence type="ECO:0000313" key="6">
    <source>
        <dbReference type="Proteomes" id="UP000183529"/>
    </source>
</evidence>
<dbReference type="Gene3D" id="3.10.129.10">
    <property type="entry name" value="Hotdog Thioesterase"/>
    <property type="match status" value="1"/>
</dbReference>
<dbReference type="PANTHER" id="PTHR31793">
    <property type="entry name" value="4-HYDROXYBENZOYL-COA THIOESTERASE FAMILY MEMBER"/>
    <property type="match status" value="1"/>
</dbReference>
<dbReference type="PIRSF" id="PIRSF003230">
    <property type="entry name" value="YbgC"/>
    <property type="match status" value="1"/>
</dbReference>
<dbReference type="NCBIfam" id="TIGR02799">
    <property type="entry name" value="thio_ybgC"/>
    <property type="match status" value="1"/>
</dbReference>
<keyword evidence="2" id="KW-0378">Hydrolase</keyword>
<dbReference type="RefSeq" id="WP_065059252.1">
    <property type="nucleotide sequence ID" value="NZ_CADFGN010000003.1"/>
</dbReference>
<proteinExistence type="inferred from homology"/>
<evidence type="ECO:0000313" key="7">
    <source>
        <dbReference type="Proteomes" id="UP000247515"/>
    </source>
</evidence>
<dbReference type="NCBIfam" id="TIGR00051">
    <property type="entry name" value="YbgC/FadM family acyl-CoA thioesterase"/>
    <property type="match status" value="1"/>
</dbReference>
<dbReference type="OrthoDB" id="9808429at2"/>
<feature type="domain" description="Thioesterase" evidence="3">
    <location>
        <begin position="37"/>
        <end position="121"/>
    </location>
</feature>
<comment type="caution">
    <text evidence="5">The sequence shown here is derived from an EMBL/GenBank/DDBJ whole genome shotgun (WGS) entry which is preliminary data.</text>
</comment>
<dbReference type="SUPFAM" id="SSF54637">
    <property type="entry name" value="Thioesterase/thiol ester dehydrase-isomerase"/>
    <property type="match status" value="1"/>
</dbReference>
<dbReference type="Pfam" id="PF03061">
    <property type="entry name" value="4HBT"/>
    <property type="match status" value="1"/>
</dbReference>
<dbReference type="GO" id="GO:0047617">
    <property type="term" value="F:fatty acyl-CoA hydrolase activity"/>
    <property type="evidence" value="ECO:0007669"/>
    <property type="project" value="TreeGrafter"/>
</dbReference>
<sequence>MRGMEISTSKPGTAPSSEAASGFRWPIRVYYEDTDAGGIVFYANYLKFFERARTEWLRACGVDQRRLAEETGALFVVRSTALDYRVPARLDDVVTIVSRLDKLGRASVDFMQEAWRGDTLLATGKIRVGCVASVDGTMRATAIPDHVHEALERGMKKVLPTVSTASA</sequence>
<keyword evidence="7" id="KW-1185">Reference proteome</keyword>
<dbReference type="InterPro" id="IPR029069">
    <property type="entry name" value="HotDog_dom_sf"/>
</dbReference>
<comment type="similarity">
    <text evidence="1">Belongs to the 4-hydroxybenzoyl-CoA thioesterase family.</text>
</comment>
<reference evidence="5 6" key="1">
    <citation type="submission" date="2016-10" db="EMBL/GenBank/DDBJ databases">
        <authorList>
            <person name="Varghese N."/>
            <person name="Submissions S."/>
        </authorList>
    </citation>
    <scope>NUCLEOTIDE SEQUENCE [LARGE SCALE GENOMIC DNA]</scope>
    <source>
        <strain evidence="5 6">LMG 22274</strain>
    </source>
</reference>
<dbReference type="Proteomes" id="UP000183529">
    <property type="component" value="Unassembled WGS sequence"/>
</dbReference>
<dbReference type="GeneID" id="61303132"/>
<dbReference type="Proteomes" id="UP000247515">
    <property type="component" value="Unassembled WGS sequence"/>
</dbReference>
<dbReference type="EMBL" id="FNZM01000020">
    <property type="protein sequence ID" value="SEK11163.1"/>
    <property type="molecule type" value="Genomic_DNA"/>
</dbReference>
<accession>A0A1A5XGH8</accession>
<dbReference type="InterPro" id="IPR014166">
    <property type="entry name" value="Tol-Pal_acyl-CoA_thioesterase"/>
</dbReference>
<evidence type="ECO:0000313" key="4">
    <source>
        <dbReference type="EMBL" id="PXX10671.1"/>
    </source>
</evidence>
<dbReference type="InterPro" id="IPR050563">
    <property type="entry name" value="4-hydroxybenzoyl-CoA_TE"/>
</dbReference>
<evidence type="ECO:0000313" key="5">
    <source>
        <dbReference type="EMBL" id="SEK11163.1"/>
    </source>
</evidence>
<organism evidence="5 6">
    <name type="scientific">Paraburkholderia tropica</name>
    <dbReference type="NCBI Taxonomy" id="92647"/>
    <lineage>
        <taxon>Bacteria</taxon>
        <taxon>Pseudomonadati</taxon>
        <taxon>Pseudomonadota</taxon>
        <taxon>Betaproteobacteria</taxon>
        <taxon>Burkholderiales</taxon>
        <taxon>Burkholderiaceae</taxon>
        <taxon>Paraburkholderia</taxon>
    </lineage>
</organism>
<evidence type="ECO:0000256" key="2">
    <source>
        <dbReference type="ARBA" id="ARBA00022801"/>
    </source>
</evidence>
<protein>
    <submittedName>
        <fullName evidence="5">(3S)-malyl-CoA thioesterase</fullName>
    </submittedName>
</protein>
<dbReference type="EMBL" id="QJJV01000021">
    <property type="protein sequence ID" value="PXX10671.1"/>
    <property type="molecule type" value="Genomic_DNA"/>
</dbReference>
<dbReference type="InterPro" id="IPR006684">
    <property type="entry name" value="YbgC/YbaW"/>
</dbReference>